<reference evidence="1 2" key="1">
    <citation type="submission" date="2017-01" db="EMBL/GenBank/DDBJ databases">
        <title>Draft genome sequence of an E. coli strain isolated from human, in Amazon, Brazil.</title>
        <authorList>
            <person name="Moura Q."/>
            <person name="Fernandes M.R."/>
            <person name="Cerdeira L."/>
            <person name="Vianello M."/>
            <person name="Souza T.A."/>
            <person name="Ienne S."/>
            <person name="Lincopan N."/>
        </authorList>
    </citation>
    <scope>NUCLEOTIDE SEQUENCE [LARGE SCALE GENOMIC DNA]</scope>
    <source>
        <strain evidence="1 2">ICBEcBL-II-13</strain>
    </source>
</reference>
<protein>
    <submittedName>
        <fullName evidence="1">Uncharacterized protein</fullName>
    </submittedName>
</protein>
<proteinExistence type="predicted"/>
<evidence type="ECO:0000313" key="1">
    <source>
        <dbReference type="EMBL" id="ONG30046.1"/>
    </source>
</evidence>
<organism evidence="1 2">
    <name type="scientific">Escherichia coli</name>
    <dbReference type="NCBI Taxonomy" id="562"/>
    <lineage>
        <taxon>Bacteria</taxon>
        <taxon>Pseudomonadati</taxon>
        <taxon>Pseudomonadota</taxon>
        <taxon>Gammaproteobacteria</taxon>
        <taxon>Enterobacterales</taxon>
        <taxon>Enterobacteriaceae</taxon>
        <taxon>Escherichia</taxon>
    </lineage>
</organism>
<comment type="caution">
    <text evidence="1">The sequence shown here is derived from an EMBL/GenBank/DDBJ whole genome shotgun (WGS) entry which is preliminary data.</text>
</comment>
<dbReference type="AlphaFoldDB" id="A0A1V2G5A7"/>
<evidence type="ECO:0000313" key="2">
    <source>
        <dbReference type="Proteomes" id="UP000188967"/>
    </source>
</evidence>
<feature type="non-terminal residue" evidence="1">
    <location>
        <position position="1"/>
    </location>
</feature>
<dbReference type="Proteomes" id="UP000188967">
    <property type="component" value="Unassembled WGS sequence"/>
</dbReference>
<sequence length="34" mass="4148">VIFLLAQINFLILKWRSSFKAIDKNVLKRWTDRN</sequence>
<name>A0A1V2G5A7_ECOLX</name>
<dbReference type="EMBL" id="MTPS01000454">
    <property type="protein sequence ID" value="ONG30046.1"/>
    <property type="molecule type" value="Genomic_DNA"/>
</dbReference>
<gene>
    <name evidence="1" type="ORF">BXT93_23500</name>
</gene>
<accession>A0A1V2G5A7</accession>